<dbReference type="EMBL" id="CWJI01000002">
    <property type="protein sequence ID" value="CRY54418.1"/>
    <property type="molecule type" value="Genomic_DNA"/>
</dbReference>
<name>A0A0H5LTE3_YERIN</name>
<gene>
    <name evidence="1" type="ORF">ERS008476_01339</name>
</gene>
<evidence type="ECO:0000313" key="2">
    <source>
        <dbReference type="Proteomes" id="UP000043316"/>
    </source>
</evidence>
<reference evidence="2" key="1">
    <citation type="submission" date="2015-03" db="EMBL/GenBank/DDBJ databases">
        <authorList>
            <consortium name="Pathogen Informatics"/>
        </authorList>
    </citation>
    <scope>NUCLEOTIDE SEQUENCE [LARGE SCALE GENOMIC DNA]</scope>
    <source>
        <strain evidence="2">R148</strain>
    </source>
</reference>
<proteinExistence type="predicted"/>
<dbReference type="RefSeq" id="WP_053009215.1">
    <property type="nucleotide sequence ID" value="NZ_CWJI01000002.1"/>
</dbReference>
<dbReference type="Proteomes" id="UP000043316">
    <property type="component" value="Unassembled WGS sequence"/>
</dbReference>
<protein>
    <recommendedName>
        <fullName evidence="3">Adhesin</fullName>
    </recommendedName>
</protein>
<evidence type="ECO:0000313" key="1">
    <source>
        <dbReference type="EMBL" id="CRY54418.1"/>
    </source>
</evidence>
<sequence length="391" mass="41353">MSDLNHIITQPDTGNVIGRTSQLLSHFFVKATRRHWLKWVVAFVLMPWQMASALVITDGYNRLGTWTPTLTSTQYGPYNANTTLGYSWGWKLSAWQTTPTDANGATCGIAGLPYTTIDGWSGYQIQPGVLIILTGSLSATAKTGTPNATTNVATDTYSASWNNKGVISASWLSPGSPAHCAGIKREITGNFYILGGEQTSLNVTYGVYVSPSAAVGDLPTTYLQFHKTSGTNQQSLLNLNNLTIARTECSMNTANLVPFGDVTPAQAADGKGIAVQSSLSVSCTNEGGATSTITYSVTPKTQAGDQYTLPLLSTIGGGIAGDIRGFIGANATTDAGCTDKASSLRMDKTKVALRTVTSTQSWSDPLVWVLCPRETAEPGPATATATLDVNW</sequence>
<accession>A0A0H5LTE3</accession>
<organism evidence="1 2">
    <name type="scientific">Yersinia intermedia</name>
    <dbReference type="NCBI Taxonomy" id="631"/>
    <lineage>
        <taxon>Bacteria</taxon>
        <taxon>Pseudomonadati</taxon>
        <taxon>Pseudomonadota</taxon>
        <taxon>Gammaproteobacteria</taxon>
        <taxon>Enterobacterales</taxon>
        <taxon>Yersiniaceae</taxon>
        <taxon>Yersinia</taxon>
    </lineage>
</organism>
<evidence type="ECO:0008006" key="3">
    <source>
        <dbReference type="Google" id="ProtNLM"/>
    </source>
</evidence>
<dbReference type="AlphaFoldDB" id="A0A0H5LTE3"/>